<reference evidence="1 2" key="1">
    <citation type="submission" date="2018-11" db="EMBL/GenBank/DDBJ databases">
        <title>Pseudaminobacter arsenicus sp. nov., an arsenic-resistant bacterium isolated from arsenic-rich aquifers.</title>
        <authorList>
            <person name="Mu Y."/>
        </authorList>
    </citation>
    <scope>NUCLEOTIDE SEQUENCE [LARGE SCALE GENOMIC DNA]</scope>
    <source>
        <strain evidence="1 2">CB3</strain>
    </source>
</reference>
<evidence type="ECO:0000313" key="1">
    <source>
        <dbReference type="EMBL" id="RUM98375.1"/>
    </source>
</evidence>
<proteinExistence type="predicted"/>
<organism evidence="1 2">
    <name type="scientific">Borborobacter arsenicus</name>
    <dbReference type="NCBI Taxonomy" id="1851146"/>
    <lineage>
        <taxon>Bacteria</taxon>
        <taxon>Pseudomonadati</taxon>
        <taxon>Pseudomonadota</taxon>
        <taxon>Alphaproteobacteria</taxon>
        <taxon>Hyphomicrobiales</taxon>
        <taxon>Phyllobacteriaceae</taxon>
        <taxon>Borborobacter</taxon>
    </lineage>
</organism>
<comment type="caution">
    <text evidence="1">The sequence shown here is derived from an EMBL/GenBank/DDBJ whole genome shotgun (WGS) entry which is preliminary data.</text>
</comment>
<evidence type="ECO:0000313" key="2">
    <source>
        <dbReference type="Proteomes" id="UP000281647"/>
    </source>
</evidence>
<dbReference type="RefSeq" id="WP_128626228.1">
    <property type="nucleotide sequence ID" value="NZ_RKST01000006.1"/>
</dbReference>
<dbReference type="Proteomes" id="UP000281647">
    <property type="component" value="Unassembled WGS sequence"/>
</dbReference>
<dbReference type="EMBL" id="RKST01000006">
    <property type="protein sequence ID" value="RUM98375.1"/>
    <property type="molecule type" value="Genomic_DNA"/>
</dbReference>
<name>A0A432V894_9HYPH</name>
<sequence>MSKANSSPTHTPSDAGKRVIPPALLRAILLACRISGTRQGAPARCRRQICRKERRCRATLDKAGDLHCPGGLKAETTDEVFDMLLFLYLLGQKRPI</sequence>
<dbReference type="AlphaFoldDB" id="A0A432V894"/>
<protein>
    <submittedName>
        <fullName evidence="1">Uncharacterized protein</fullName>
    </submittedName>
</protein>
<keyword evidence="2" id="KW-1185">Reference proteome</keyword>
<gene>
    <name evidence="1" type="ORF">EET67_06970</name>
</gene>
<accession>A0A432V894</accession>